<organism evidence="2 3">
    <name type="scientific">Linum trigynum</name>
    <dbReference type="NCBI Taxonomy" id="586398"/>
    <lineage>
        <taxon>Eukaryota</taxon>
        <taxon>Viridiplantae</taxon>
        <taxon>Streptophyta</taxon>
        <taxon>Embryophyta</taxon>
        <taxon>Tracheophyta</taxon>
        <taxon>Spermatophyta</taxon>
        <taxon>Magnoliopsida</taxon>
        <taxon>eudicotyledons</taxon>
        <taxon>Gunneridae</taxon>
        <taxon>Pentapetalae</taxon>
        <taxon>rosids</taxon>
        <taxon>fabids</taxon>
        <taxon>Malpighiales</taxon>
        <taxon>Linaceae</taxon>
        <taxon>Linum</taxon>
    </lineage>
</organism>
<evidence type="ECO:0000313" key="2">
    <source>
        <dbReference type="EMBL" id="CAL1371624.1"/>
    </source>
</evidence>
<protein>
    <recommendedName>
        <fullName evidence="1">Endonuclease/exonuclease/phosphatase domain-containing protein</fullName>
    </recommendedName>
</protein>
<dbReference type="Pfam" id="PF03372">
    <property type="entry name" value="Exo_endo_phos"/>
    <property type="match status" value="1"/>
</dbReference>
<keyword evidence="3" id="KW-1185">Reference proteome</keyword>
<dbReference type="GO" id="GO:0003824">
    <property type="term" value="F:catalytic activity"/>
    <property type="evidence" value="ECO:0007669"/>
    <property type="project" value="InterPro"/>
</dbReference>
<dbReference type="AlphaFoldDB" id="A0AAV2DCM5"/>
<reference evidence="2 3" key="1">
    <citation type="submission" date="2024-04" db="EMBL/GenBank/DDBJ databases">
        <authorList>
            <person name="Fracassetti M."/>
        </authorList>
    </citation>
    <scope>NUCLEOTIDE SEQUENCE [LARGE SCALE GENOMIC DNA]</scope>
</reference>
<name>A0AAV2DCM5_9ROSI</name>
<evidence type="ECO:0000313" key="3">
    <source>
        <dbReference type="Proteomes" id="UP001497516"/>
    </source>
</evidence>
<proteinExistence type="predicted"/>
<dbReference type="PANTHER" id="PTHR35218">
    <property type="entry name" value="RNASE H DOMAIN-CONTAINING PROTEIN"/>
    <property type="match status" value="1"/>
</dbReference>
<accession>A0AAV2DCM5</accession>
<feature type="domain" description="Endonuclease/exonuclease/phosphatase" evidence="1">
    <location>
        <begin position="13"/>
        <end position="234"/>
    </location>
</feature>
<sequence>MSVNYNSGFKIFSWNVGGARSNAFSRSLRLALQLHRPDFVILLEPQISGEVANKVCEKLGYPDVIQVEANGRSGGIWLFWNAKNFGISIDSAGSQHLTLSVLKDNNRRWKLTAMYASPRQQFQKLLWKCLIEESKNIEYPWVLTGDFNAILSPFETTGQTTTRTLRRCKRFGDWINEAELVDLGFSGPNQTWCRGGQVQTYRASRLDRSLCNMEWNKVFPNTTVVHLARLSSDHNPILTTVPTQGATHPSSKHFNFEAAWLTHADFQKFLNDNWNGQNLNLPSALQEFSDRLQSWSKLVFGSVFQRKKRLVARIEGIERKLALSFHPGLAKLHTKLAAELEKTMEHEELYWFQRARESWVKYSERNTTYFHQIANIRRRLNIIECLKNVDGEWIRDIQKLAKLVFDFFSNLYLQ</sequence>
<dbReference type="Gene3D" id="3.60.10.10">
    <property type="entry name" value="Endonuclease/exonuclease/phosphatase"/>
    <property type="match status" value="1"/>
</dbReference>
<evidence type="ECO:0000259" key="1">
    <source>
        <dbReference type="Pfam" id="PF03372"/>
    </source>
</evidence>
<dbReference type="EMBL" id="OZ034815">
    <property type="protein sequence ID" value="CAL1371624.1"/>
    <property type="molecule type" value="Genomic_DNA"/>
</dbReference>
<dbReference type="InterPro" id="IPR005135">
    <property type="entry name" value="Endo/exonuclease/phosphatase"/>
</dbReference>
<gene>
    <name evidence="2" type="ORF">LTRI10_LOCUS13677</name>
</gene>
<dbReference type="PANTHER" id="PTHR35218:SF9">
    <property type="entry name" value="ENDONUCLEASE_EXONUCLEASE_PHOSPHATASE DOMAIN-CONTAINING PROTEIN"/>
    <property type="match status" value="1"/>
</dbReference>
<dbReference type="SUPFAM" id="SSF56219">
    <property type="entry name" value="DNase I-like"/>
    <property type="match status" value="1"/>
</dbReference>
<dbReference type="Proteomes" id="UP001497516">
    <property type="component" value="Chromosome 2"/>
</dbReference>
<dbReference type="InterPro" id="IPR036691">
    <property type="entry name" value="Endo/exonu/phosph_ase_sf"/>
</dbReference>